<dbReference type="EMBL" id="LGKP01000032">
    <property type="protein sequence ID" value="KPL81948.1"/>
    <property type="molecule type" value="Genomic_DNA"/>
</dbReference>
<dbReference type="Proteomes" id="UP000050277">
    <property type="component" value="Unassembled WGS sequence"/>
</dbReference>
<dbReference type="STRING" id="70996.SE18_20335"/>
<evidence type="ECO:0000313" key="1">
    <source>
        <dbReference type="EMBL" id="KPL81948.1"/>
    </source>
</evidence>
<protein>
    <submittedName>
        <fullName evidence="1">Uncharacterized protein</fullName>
    </submittedName>
</protein>
<comment type="caution">
    <text evidence="1">The sequence shown here is derived from an EMBL/GenBank/DDBJ whole genome shotgun (WGS) entry which is preliminary data.</text>
</comment>
<organism evidence="1 2">
    <name type="scientific">Herpetosiphon geysericola</name>
    <dbReference type="NCBI Taxonomy" id="70996"/>
    <lineage>
        <taxon>Bacteria</taxon>
        <taxon>Bacillati</taxon>
        <taxon>Chloroflexota</taxon>
        <taxon>Chloroflexia</taxon>
        <taxon>Herpetosiphonales</taxon>
        <taxon>Herpetosiphonaceae</taxon>
        <taxon>Herpetosiphon</taxon>
    </lineage>
</organism>
<accession>A0A0P6XZK2</accession>
<dbReference type="AlphaFoldDB" id="A0A0P6XZK2"/>
<proteinExistence type="predicted"/>
<dbReference type="RefSeq" id="WP_054536298.1">
    <property type="nucleotide sequence ID" value="NZ_LGKP01000032.1"/>
</dbReference>
<evidence type="ECO:0000313" key="2">
    <source>
        <dbReference type="Proteomes" id="UP000050277"/>
    </source>
</evidence>
<keyword evidence="2" id="KW-1185">Reference proteome</keyword>
<sequence>MFFHEFETVVKPAIGRCHEVFLVAEHVTLQIRTLMRTAEEEAAALFNDSFGNLQAQNPAGSVTVAV</sequence>
<reference evidence="1 2" key="1">
    <citation type="submission" date="2015-07" db="EMBL/GenBank/DDBJ databases">
        <title>Whole genome sequence of Herpetosiphon geysericola DSM 7119.</title>
        <authorList>
            <person name="Hemp J."/>
            <person name="Ward L.M."/>
            <person name="Pace L.A."/>
            <person name="Fischer W.W."/>
        </authorList>
    </citation>
    <scope>NUCLEOTIDE SEQUENCE [LARGE SCALE GENOMIC DNA]</scope>
    <source>
        <strain evidence="1 2">DSM 7119</strain>
    </source>
</reference>
<gene>
    <name evidence="1" type="ORF">SE18_20335</name>
</gene>
<name>A0A0P6XZK2_9CHLR</name>